<keyword evidence="1" id="KW-0812">Transmembrane</keyword>
<sequence>MVPAEPRSENINHTKNIRILIKIKIVIIIFIFGIKNRRAENDGAVIILNTLPKVKSATQRIK</sequence>
<accession>A0A855F3B4</accession>
<evidence type="ECO:0000256" key="1">
    <source>
        <dbReference type="SAM" id="Phobius"/>
    </source>
</evidence>
<evidence type="ECO:0000313" key="3">
    <source>
        <dbReference type="Proteomes" id="UP000229713"/>
    </source>
</evidence>
<name>A0A855F3B4_RAOOR</name>
<organism evidence="2 3">
    <name type="scientific">Raoultella ornithinolytica</name>
    <name type="common">Klebsiella ornithinolytica</name>
    <dbReference type="NCBI Taxonomy" id="54291"/>
    <lineage>
        <taxon>Bacteria</taxon>
        <taxon>Pseudomonadati</taxon>
        <taxon>Pseudomonadota</taxon>
        <taxon>Gammaproteobacteria</taxon>
        <taxon>Enterobacterales</taxon>
        <taxon>Enterobacteriaceae</taxon>
        <taxon>Klebsiella/Raoultella group</taxon>
        <taxon>Raoultella</taxon>
    </lineage>
</organism>
<keyword evidence="1" id="KW-0472">Membrane</keyword>
<gene>
    <name evidence="2" type="ORF">CFY86_12460</name>
</gene>
<dbReference type="Proteomes" id="UP000229713">
    <property type="component" value="Unassembled WGS sequence"/>
</dbReference>
<dbReference type="EMBL" id="NKYI01000019">
    <property type="protein sequence ID" value="PIK83996.1"/>
    <property type="molecule type" value="Genomic_DNA"/>
</dbReference>
<evidence type="ECO:0000313" key="2">
    <source>
        <dbReference type="EMBL" id="PIK83996.1"/>
    </source>
</evidence>
<feature type="transmembrane region" description="Helical" evidence="1">
    <location>
        <begin position="17"/>
        <end position="34"/>
    </location>
</feature>
<protein>
    <submittedName>
        <fullName evidence="2">Uncharacterized protein</fullName>
    </submittedName>
</protein>
<reference evidence="2 3" key="1">
    <citation type="submission" date="2017-07" db="EMBL/GenBank/DDBJ databases">
        <title>Raoultella ornithinolytica strain HH3 draft genome.</title>
        <authorList>
            <person name="Duceppe M.-O."/>
            <person name="Huang H."/>
            <person name="Phipps-Todd B."/>
        </authorList>
    </citation>
    <scope>NUCLEOTIDE SEQUENCE [LARGE SCALE GENOMIC DNA]</scope>
    <source>
        <strain evidence="2 3">HH3</strain>
    </source>
</reference>
<keyword evidence="1" id="KW-1133">Transmembrane helix</keyword>
<proteinExistence type="predicted"/>
<comment type="caution">
    <text evidence="2">The sequence shown here is derived from an EMBL/GenBank/DDBJ whole genome shotgun (WGS) entry which is preliminary data.</text>
</comment>
<dbReference type="AlphaFoldDB" id="A0A855F3B4"/>